<gene>
    <name evidence="2" type="ordered locus">CKL_2927</name>
</gene>
<dbReference type="Proteomes" id="UP000002411">
    <property type="component" value="Chromosome"/>
</dbReference>
<feature type="transmembrane region" description="Helical" evidence="1">
    <location>
        <begin position="35"/>
        <end position="53"/>
    </location>
</feature>
<proteinExistence type="predicted"/>
<organism evidence="2 3">
    <name type="scientific">Clostridium kluyveri (strain ATCC 8527 / DSM 555 / NBRC 12016 / NCIMB 10680 / K1)</name>
    <dbReference type="NCBI Taxonomy" id="431943"/>
    <lineage>
        <taxon>Bacteria</taxon>
        <taxon>Bacillati</taxon>
        <taxon>Bacillota</taxon>
        <taxon>Clostridia</taxon>
        <taxon>Eubacteriales</taxon>
        <taxon>Clostridiaceae</taxon>
        <taxon>Clostridium</taxon>
    </lineage>
</organism>
<keyword evidence="3" id="KW-1185">Reference proteome</keyword>
<reference evidence="2 3" key="1">
    <citation type="journal article" date="2008" name="Proc. Natl. Acad. Sci. U.S.A.">
        <title>The genome of Clostridium kluyveri, a strict anaerobe with unique metabolic features.</title>
        <authorList>
            <person name="Seedorf H."/>
            <person name="Fricke W.F."/>
            <person name="Veith B."/>
            <person name="Brueggemann H."/>
            <person name="Liesegang H."/>
            <person name="Strittmatter A."/>
            <person name="Miethke M."/>
            <person name="Buckel W."/>
            <person name="Hinderberger J."/>
            <person name="Li F."/>
            <person name="Hagemeier C."/>
            <person name="Thauer R.K."/>
            <person name="Gottschalk G."/>
        </authorList>
    </citation>
    <scope>NUCLEOTIDE SEQUENCE [LARGE SCALE GENOMIC DNA]</scope>
    <source>
        <strain evidence="3">ATCC 8527 / DSM 555 / NCIMB 10680</strain>
    </source>
</reference>
<accession>A5N1E0</accession>
<keyword evidence="1" id="KW-0472">Membrane</keyword>
<sequence length="199" mass="21921">MSKMKLCKTCQKEIARSAKICPHCGAKNKRSKLKTFAIGAIIFIIFIAVIGALDSSNTSKTNLVDVVKTGYLGNYKSVSIGQVLEKSFTESTWDSFESKGKNIVEVILKDTSSGRTRTAKIQFAVEKDNTFNIVFFKTDSGTSIDPSSVSSYGMDAYTTKAFLDTLYDEYGKHFDESVVGDFEDNNDTLSGTPSSKYKK</sequence>
<evidence type="ECO:0000313" key="2">
    <source>
        <dbReference type="EMBL" id="EDK34936.1"/>
    </source>
</evidence>
<dbReference type="KEGG" id="ckl:CKL_2927"/>
<dbReference type="RefSeq" id="WP_012103270.1">
    <property type="nucleotide sequence ID" value="NC_009706.1"/>
</dbReference>
<evidence type="ECO:0008006" key="4">
    <source>
        <dbReference type="Google" id="ProtNLM"/>
    </source>
</evidence>
<name>A5N1E0_CLOK5</name>
<evidence type="ECO:0000313" key="3">
    <source>
        <dbReference type="Proteomes" id="UP000002411"/>
    </source>
</evidence>
<protein>
    <recommendedName>
        <fullName evidence="4">Zinc ribbon domain-containing protein</fullName>
    </recommendedName>
</protein>
<evidence type="ECO:0000256" key="1">
    <source>
        <dbReference type="SAM" id="Phobius"/>
    </source>
</evidence>
<keyword evidence="1" id="KW-1133">Transmembrane helix</keyword>
<keyword evidence="1" id="KW-0812">Transmembrane</keyword>
<dbReference type="EMBL" id="CP000673">
    <property type="protein sequence ID" value="EDK34936.1"/>
    <property type="molecule type" value="Genomic_DNA"/>
</dbReference>
<dbReference type="AlphaFoldDB" id="A5N1E0"/>
<dbReference type="HOGENOM" id="CLU_1370108_0_0_9"/>